<gene>
    <name evidence="3" type="ORF">JET14_07175</name>
</gene>
<dbReference type="Pfam" id="PF06055">
    <property type="entry name" value="ExoD"/>
    <property type="match status" value="1"/>
</dbReference>
<reference evidence="3 4" key="1">
    <citation type="submission" date="2020-12" db="EMBL/GenBank/DDBJ databases">
        <authorList>
            <person name="Zheng R.K."/>
            <person name="Sun C.M."/>
        </authorList>
    </citation>
    <scope>NUCLEOTIDE SEQUENCE [LARGE SCALE GENOMIC DNA]</scope>
    <source>
        <strain evidence="3 4">ZRK001</strain>
    </source>
</reference>
<sequence length="232" mass="25370">MENNWFSPFAPPSTLKPTKGGTNVHDDEAGAEPRSHEGDRLSEILACLRPGPDGRLSLEQLDDALAERSFGAFIVLFSIPNLIPLPPGATLLLGLPLILVSWQMMVSRHTRVWLPERIARFSVDGARGMAILDRVLPWLRWIESAVRPRFWFLETRRAERALGAFALLLSIVVFFPIPFGNWLPALALAIIGLSATERDGYGLIIGLAVGVFSILLASLVIVAAGALIALLF</sequence>
<dbReference type="KEGG" id="mlut:JET14_07175"/>
<name>A0A7T7KMM0_9HYPH</name>
<keyword evidence="2" id="KW-0812">Transmembrane</keyword>
<keyword evidence="2" id="KW-1133">Transmembrane helix</keyword>
<dbReference type="InterPro" id="IPR010331">
    <property type="entry name" value="ExoD"/>
</dbReference>
<feature type="compositionally biased region" description="Basic and acidic residues" evidence="1">
    <location>
        <begin position="24"/>
        <end position="38"/>
    </location>
</feature>
<evidence type="ECO:0000313" key="4">
    <source>
        <dbReference type="Proteomes" id="UP000596083"/>
    </source>
</evidence>
<dbReference type="PANTHER" id="PTHR41795:SF1">
    <property type="entry name" value="EXOPOLYSACCHARIDE SYNTHESIS PROTEIN"/>
    <property type="match status" value="1"/>
</dbReference>
<accession>A0A7T7KMM0</accession>
<keyword evidence="2" id="KW-0472">Membrane</keyword>
<dbReference type="AlphaFoldDB" id="A0A7T7KMM0"/>
<dbReference type="PIRSF" id="PIRSF033239">
    <property type="entry name" value="ExoD"/>
    <property type="match status" value="1"/>
</dbReference>
<feature type="transmembrane region" description="Helical" evidence="2">
    <location>
        <begin position="89"/>
        <end position="107"/>
    </location>
</feature>
<dbReference type="PANTHER" id="PTHR41795">
    <property type="entry name" value="EXOPOLYSACCHARIDE SYNTHESIS PROTEIN"/>
    <property type="match status" value="1"/>
</dbReference>
<evidence type="ECO:0000256" key="1">
    <source>
        <dbReference type="SAM" id="MobiDB-lite"/>
    </source>
</evidence>
<dbReference type="Proteomes" id="UP000596083">
    <property type="component" value="Chromosome"/>
</dbReference>
<feature type="transmembrane region" description="Helical" evidence="2">
    <location>
        <begin position="203"/>
        <end position="231"/>
    </location>
</feature>
<feature type="region of interest" description="Disordered" evidence="1">
    <location>
        <begin position="1"/>
        <end position="38"/>
    </location>
</feature>
<evidence type="ECO:0000313" key="3">
    <source>
        <dbReference type="EMBL" id="QQM31937.1"/>
    </source>
</evidence>
<dbReference type="EMBL" id="CP066786">
    <property type="protein sequence ID" value="QQM31937.1"/>
    <property type="molecule type" value="Genomic_DNA"/>
</dbReference>
<protein>
    <submittedName>
        <fullName evidence="3">Exopolysaccharide biosynthesis protein</fullName>
    </submittedName>
</protein>
<organism evidence="3 4">
    <name type="scientific">Martelella lutilitoris</name>
    <dbReference type="NCBI Taxonomy" id="2583532"/>
    <lineage>
        <taxon>Bacteria</taxon>
        <taxon>Pseudomonadati</taxon>
        <taxon>Pseudomonadota</taxon>
        <taxon>Alphaproteobacteria</taxon>
        <taxon>Hyphomicrobiales</taxon>
        <taxon>Aurantimonadaceae</taxon>
        <taxon>Martelella</taxon>
    </lineage>
</organism>
<evidence type="ECO:0000256" key="2">
    <source>
        <dbReference type="SAM" id="Phobius"/>
    </source>
</evidence>
<feature type="transmembrane region" description="Helical" evidence="2">
    <location>
        <begin position="161"/>
        <end position="183"/>
    </location>
</feature>
<proteinExistence type="predicted"/>